<proteinExistence type="inferred from homology"/>
<feature type="transmembrane region" description="Helical" evidence="3">
    <location>
        <begin position="79"/>
        <end position="101"/>
    </location>
</feature>
<feature type="transmembrane region" description="Helical" evidence="3">
    <location>
        <begin position="241"/>
        <end position="263"/>
    </location>
</feature>
<dbReference type="PROSITE" id="PS50850">
    <property type="entry name" value="MFS"/>
    <property type="match status" value="1"/>
</dbReference>
<dbReference type="InterPro" id="IPR020846">
    <property type="entry name" value="MFS_dom"/>
</dbReference>
<sequence>MRTKYEQELLELRRKTDRISQSSDDTLIDEPPPPPEGAKAWLFMVSAFLIEALLWGFPMSFGIFAAYYKDHENFRNDRYIPVIGTLTTGIAFLGAPIVVPIAARYHSKQRQMIWAGWAICVASLIAASFATKVWHLLVAQGIAYGLGFLILYYAMLSMLNEWFDARRGLAYGILFGAAGISGTGLPFLVQILLTKFGFAATLRAYAVALVLIIGPTLPLCRGRLSKVQRCKVEYKVLKNPVLWALLFSNLFQGLAFFLPGIYLPTYAYTLSISPARATLLLCLLNGSQILGQVLLGWLSDWVNSFFLLVVSTLSSAIIAGLLWYMATGFMHLLAFSILFGFFAGGYSVLWPRWAKVLIDHEPTELWIYGLLAFQRGVGNIAAGPISVALIKMTAKFAKENEAASFRALIYFVVITLIVSSLGALSYFCPQIPAQHKRFITQRK</sequence>
<keyword evidence="3" id="KW-0472">Membrane</keyword>
<evidence type="ECO:0000313" key="6">
    <source>
        <dbReference type="Proteomes" id="UP000800235"/>
    </source>
</evidence>
<feature type="transmembrane region" description="Helical" evidence="3">
    <location>
        <begin position="198"/>
        <end position="220"/>
    </location>
</feature>
<dbReference type="Proteomes" id="UP000800235">
    <property type="component" value="Unassembled WGS sequence"/>
</dbReference>
<dbReference type="PANTHER" id="PTHR11360:SF287">
    <property type="entry name" value="MFS MONOCARBOXYLATE TRANSPORTER"/>
    <property type="match status" value="1"/>
</dbReference>
<protein>
    <submittedName>
        <fullName evidence="5">MFS general substrate transporter</fullName>
    </submittedName>
</protein>
<organism evidence="5 6">
    <name type="scientific">Tothia fuscella</name>
    <dbReference type="NCBI Taxonomy" id="1048955"/>
    <lineage>
        <taxon>Eukaryota</taxon>
        <taxon>Fungi</taxon>
        <taxon>Dikarya</taxon>
        <taxon>Ascomycota</taxon>
        <taxon>Pezizomycotina</taxon>
        <taxon>Dothideomycetes</taxon>
        <taxon>Pleosporomycetidae</taxon>
        <taxon>Venturiales</taxon>
        <taxon>Cylindrosympodiaceae</taxon>
        <taxon>Tothia</taxon>
    </lineage>
</organism>
<evidence type="ECO:0000259" key="4">
    <source>
        <dbReference type="PROSITE" id="PS50850"/>
    </source>
</evidence>
<dbReference type="OrthoDB" id="2213137at2759"/>
<dbReference type="GO" id="GO:0016020">
    <property type="term" value="C:membrane"/>
    <property type="evidence" value="ECO:0007669"/>
    <property type="project" value="UniProtKB-SubCell"/>
</dbReference>
<comment type="similarity">
    <text evidence="2">Belongs to the major facilitator superfamily. Monocarboxylate porter (TC 2.A.1.13) family.</text>
</comment>
<evidence type="ECO:0000256" key="1">
    <source>
        <dbReference type="ARBA" id="ARBA00004141"/>
    </source>
</evidence>
<dbReference type="EMBL" id="MU007015">
    <property type="protein sequence ID" value="KAF2434651.1"/>
    <property type="molecule type" value="Genomic_DNA"/>
</dbReference>
<evidence type="ECO:0000313" key="5">
    <source>
        <dbReference type="EMBL" id="KAF2434651.1"/>
    </source>
</evidence>
<feature type="transmembrane region" description="Helical" evidence="3">
    <location>
        <begin position="168"/>
        <end position="192"/>
    </location>
</feature>
<comment type="caution">
    <text evidence="5">The sequence shown here is derived from an EMBL/GenBank/DDBJ whole genome shotgun (WGS) entry which is preliminary data.</text>
</comment>
<keyword evidence="3" id="KW-0812">Transmembrane</keyword>
<feature type="transmembrane region" description="Helical" evidence="3">
    <location>
        <begin position="113"/>
        <end position="131"/>
    </location>
</feature>
<evidence type="ECO:0000256" key="2">
    <source>
        <dbReference type="ARBA" id="ARBA00006727"/>
    </source>
</evidence>
<keyword evidence="3" id="KW-1133">Transmembrane helix</keyword>
<accession>A0A9P4P0X4</accession>
<dbReference type="InterPro" id="IPR036259">
    <property type="entry name" value="MFS_trans_sf"/>
</dbReference>
<feature type="transmembrane region" description="Helical" evidence="3">
    <location>
        <begin position="407"/>
        <end position="428"/>
    </location>
</feature>
<dbReference type="SUPFAM" id="SSF103473">
    <property type="entry name" value="MFS general substrate transporter"/>
    <property type="match status" value="1"/>
</dbReference>
<name>A0A9P4P0X4_9PEZI</name>
<dbReference type="InterPro" id="IPR050327">
    <property type="entry name" value="Proton-linked_MCT"/>
</dbReference>
<feature type="transmembrane region" description="Helical" evidence="3">
    <location>
        <begin position="332"/>
        <end position="353"/>
    </location>
</feature>
<keyword evidence="6" id="KW-1185">Reference proteome</keyword>
<feature type="transmembrane region" description="Helical" evidence="3">
    <location>
        <begin position="41"/>
        <end position="67"/>
    </location>
</feature>
<dbReference type="PANTHER" id="PTHR11360">
    <property type="entry name" value="MONOCARBOXYLATE TRANSPORTER"/>
    <property type="match status" value="1"/>
</dbReference>
<dbReference type="Gene3D" id="1.20.1250.20">
    <property type="entry name" value="MFS general substrate transporter like domains"/>
    <property type="match status" value="2"/>
</dbReference>
<dbReference type="Pfam" id="PF07690">
    <property type="entry name" value="MFS_1"/>
    <property type="match status" value="1"/>
</dbReference>
<gene>
    <name evidence="5" type="ORF">EJ08DRAFT_581352</name>
</gene>
<evidence type="ECO:0000256" key="3">
    <source>
        <dbReference type="SAM" id="Phobius"/>
    </source>
</evidence>
<feature type="transmembrane region" description="Helical" evidence="3">
    <location>
        <begin position="305"/>
        <end position="326"/>
    </location>
</feature>
<reference evidence="5" key="1">
    <citation type="journal article" date="2020" name="Stud. Mycol.">
        <title>101 Dothideomycetes genomes: a test case for predicting lifestyles and emergence of pathogens.</title>
        <authorList>
            <person name="Haridas S."/>
            <person name="Albert R."/>
            <person name="Binder M."/>
            <person name="Bloem J."/>
            <person name="Labutti K."/>
            <person name="Salamov A."/>
            <person name="Andreopoulos B."/>
            <person name="Baker S."/>
            <person name="Barry K."/>
            <person name="Bills G."/>
            <person name="Bluhm B."/>
            <person name="Cannon C."/>
            <person name="Castanera R."/>
            <person name="Culley D."/>
            <person name="Daum C."/>
            <person name="Ezra D."/>
            <person name="Gonzalez J."/>
            <person name="Henrissat B."/>
            <person name="Kuo A."/>
            <person name="Liang C."/>
            <person name="Lipzen A."/>
            <person name="Lutzoni F."/>
            <person name="Magnuson J."/>
            <person name="Mondo S."/>
            <person name="Nolan M."/>
            <person name="Ohm R."/>
            <person name="Pangilinan J."/>
            <person name="Park H.-J."/>
            <person name="Ramirez L."/>
            <person name="Alfaro M."/>
            <person name="Sun H."/>
            <person name="Tritt A."/>
            <person name="Yoshinaga Y."/>
            <person name="Zwiers L.-H."/>
            <person name="Turgeon B."/>
            <person name="Goodwin S."/>
            <person name="Spatafora J."/>
            <person name="Crous P."/>
            <person name="Grigoriev I."/>
        </authorList>
    </citation>
    <scope>NUCLEOTIDE SEQUENCE</scope>
    <source>
        <strain evidence="5">CBS 130266</strain>
    </source>
</reference>
<feature type="transmembrane region" description="Helical" evidence="3">
    <location>
        <begin position="137"/>
        <end position="156"/>
    </location>
</feature>
<comment type="subcellular location">
    <subcellularLocation>
        <location evidence="1">Membrane</location>
        <topology evidence="1">Multi-pass membrane protein</topology>
    </subcellularLocation>
</comment>
<feature type="transmembrane region" description="Helical" evidence="3">
    <location>
        <begin position="365"/>
        <end position="387"/>
    </location>
</feature>
<feature type="domain" description="Major facilitator superfamily (MFS) profile" evidence="4">
    <location>
        <begin position="241"/>
        <end position="443"/>
    </location>
</feature>
<dbReference type="AlphaFoldDB" id="A0A9P4P0X4"/>
<dbReference type="InterPro" id="IPR011701">
    <property type="entry name" value="MFS"/>
</dbReference>
<dbReference type="GO" id="GO:0022857">
    <property type="term" value="F:transmembrane transporter activity"/>
    <property type="evidence" value="ECO:0007669"/>
    <property type="project" value="InterPro"/>
</dbReference>